<organism evidence="1 2">
    <name type="scientific">Hibiscus sabdariffa</name>
    <name type="common">roselle</name>
    <dbReference type="NCBI Taxonomy" id="183260"/>
    <lineage>
        <taxon>Eukaryota</taxon>
        <taxon>Viridiplantae</taxon>
        <taxon>Streptophyta</taxon>
        <taxon>Embryophyta</taxon>
        <taxon>Tracheophyta</taxon>
        <taxon>Spermatophyta</taxon>
        <taxon>Magnoliopsida</taxon>
        <taxon>eudicotyledons</taxon>
        <taxon>Gunneridae</taxon>
        <taxon>Pentapetalae</taxon>
        <taxon>rosids</taxon>
        <taxon>malvids</taxon>
        <taxon>Malvales</taxon>
        <taxon>Malvaceae</taxon>
        <taxon>Malvoideae</taxon>
        <taxon>Hibiscus</taxon>
    </lineage>
</organism>
<proteinExistence type="predicted"/>
<protein>
    <submittedName>
        <fullName evidence="1">Uncharacterized protein</fullName>
    </submittedName>
</protein>
<keyword evidence="2" id="KW-1185">Reference proteome</keyword>
<gene>
    <name evidence="1" type="ORF">V6N11_014096</name>
</gene>
<dbReference type="EMBL" id="JBBPBN010000257">
    <property type="protein sequence ID" value="KAK8491972.1"/>
    <property type="molecule type" value="Genomic_DNA"/>
</dbReference>
<evidence type="ECO:0000313" key="1">
    <source>
        <dbReference type="EMBL" id="KAK8491972.1"/>
    </source>
</evidence>
<evidence type="ECO:0000313" key="2">
    <source>
        <dbReference type="Proteomes" id="UP001396334"/>
    </source>
</evidence>
<accession>A0ABR2AFI7</accession>
<dbReference type="Proteomes" id="UP001396334">
    <property type="component" value="Unassembled WGS sequence"/>
</dbReference>
<comment type="caution">
    <text evidence="1">The sequence shown here is derived from an EMBL/GenBank/DDBJ whole genome shotgun (WGS) entry which is preliminary data.</text>
</comment>
<sequence>MLRKRKRKSGITVRVVRSNPRAHHHLDTFSREFSLQKNRRELLRQATLLDADFLFLTQGVLPRGFVHNDAITFLSWGDLKRLARLGVLSTKGITYVNTSLDSALYEKGYYPSASCARLCSASSPLSEDYLVWKVDSSLQSMGGIPLSKIVKLFPAIPSRFSRTKGIASHFNRQMKARKGSIPSLTSTWPRKDSSFELASFAPSPLTAFPEMPFPSAKPAPSENGFTPLLNLILFPILLQILFQLWKQAPIPIG</sequence>
<reference evidence="1 2" key="1">
    <citation type="journal article" date="2024" name="G3 (Bethesda)">
        <title>Genome assembly of Hibiscus sabdariffa L. provides insights into metabolisms of medicinal natural products.</title>
        <authorList>
            <person name="Kim T."/>
        </authorList>
    </citation>
    <scope>NUCLEOTIDE SEQUENCE [LARGE SCALE GENOMIC DNA]</scope>
    <source>
        <strain evidence="1">TK-2024</strain>
        <tissue evidence="1">Old leaves</tissue>
    </source>
</reference>
<name>A0ABR2AFI7_9ROSI</name>